<dbReference type="Proteomes" id="UP001172687">
    <property type="component" value="Unassembled WGS sequence"/>
</dbReference>
<dbReference type="RefSeq" id="WP_011777961.1">
    <property type="nucleotide sequence ID" value="NZ_CP070380.1"/>
</dbReference>
<protein>
    <submittedName>
        <fullName evidence="2">Lumazine-binding protein</fullName>
    </submittedName>
</protein>
<dbReference type="EMBL" id="JAUHTC010000053">
    <property type="protein sequence ID" value="MDN4519098.1"/>
    <property type="molecule type" value="Genomic_DNA"/>
</dbReference>
<evidence type="ECO:0000256" key="1">
    <source>
        <dbReference type="SAM" id="Phobius"/>
    </source>
</evidence>
<keyword evidence="1" id="KW-1133">Transmembrane helix</keyword>
<keyword evidence="1" id="KW-0472">Membrane</keyword>
<keyword evidence="1" id="KW-0812">Transmembrane</keyword>
<sequence length="147" mass="15972">MTEPDETSSGRAVAPFLGALSIIVAVVIGIWLFNLFSGDGLTDEQLIARAASGQNDALQRADYADLQAFTCTEARADEAEVLDRQRDSVEKRGNRFVERVAGVVVDGDRASADITYYFEKDPDAKETLEMTFAREGGTWKVCSTGPS</sequence>
<organism evidence="2 3">
    <name type="scientific">Mycolicibacterium austroafricanum</name>
    <name type="common">Mycobacterium austroafricanum</name>
    <dbReference type="NCBI Taxonomy" id="39687"/>
    <lineage>
        <taxon>Bacteria</taxon>
        <taxon>Bacillati</taxon>
        <taxon>Actinomycetota</taxon>
        <taxon>Actinomycetes</taxon>
        <taxon>Mycobacteriales</taxon>
        <taxon>Mycobacteriaceae</taxon>
        <taxon>Mycolicibacterium</taxon>
    </lineage>
</organism>
<comment type="caution">
    <text evidence="2">The sequence shown here is derived from an EMBL/GenBank/DDBJ whole genome shotgun (WGS) entry which is preliminary data.</text>
</comment>
<proteinExistence type="predicted"/>
<accession>A0ABT8HEA5</accession>
<keyword evidence="3" id="KW-1185">Reference proteome</keyword>
<evidence type="ECO:0000313" key="2">
    <source>
        <dbReference type="EMBL" id="MDN4519098.1"/>
    </source>
</evidence>
<name>A0ABT8HEA5_MYCAO</name>
<evidence type="ECO:0000313" key="3">
    <source>
        <dbReference type="Proteomes" id="UP001172687"/>
    </source>
</evidence>
<reference evidence="2" key="1">
    <citation type="submission" date="2023-07" db="EMBL/GenBank/DDBJ databases">
        <title>Degradation of tert-butanol by M. austroafricanum TBA100.</title>
        <authorList>
            <person name="Helbich S."/>
            <person name="Vainshtein Y."/>
        </authorList>
    </citation>
    <scope>NUCLEOTIDE SEQUENCE</scope>
    <source>
        <strain evidence="2">TBA100</strain>
    </source>
</reference>
<gene>
    <name evidence="2" type="ORF">QYF68_14920</name>
</gene>
<feature type="transmembrane region" description="Helical" evidence="1">
    <location>
        <begin position="12"/>
        <end position="33"/>
    </location>
</feature>